<reference evidence="1 2" key="1">
    <citation type="submission" date="2013-02" db="EMBL/GenBank/DDBJ databases">
        <title>The Genome Sequence of Acinetobacter parvus CIP 108168.</title>
        <authorList>
            <consortium name="The Broad Institute Genome Sequencing Platform"/>
            <consortium name="The Broad Institute Genome Sequencing Center for Infectious Disease"/>
            <person name="Cerqueira G."/>
            <person name="Feldgarden M."/>
            <person name="Courvalin P."/>
            <person name="Perichon B."/>
            <person name="Grillot-Courvalin C."/>
            <person name="Clermont D."/>
            <person name="Rocha E."/>
            <person name="Yoon E.-J."/>
            <person name="Nemec A."/>
            <person name="Walker B."/>
            <person name="Young S.K."/>
            <person name="Zeng Q."/>
            <person name="Gargeya S."/>
            <person name="Fitzgerald M."/>
            <person name="Haas B."/>
            <person name="Abouelleil A."/>
            <person name="Alvarado L."/>
            <person name="Arachchi H.M."/>
            <person name="Berlin A.M."/>
            <person name="Chapman S.B."/>
            <person name="Dewar J."/>
            <person name="Goldberg J."/>
            <person name="Griggs A."/>
            <person name="Gujja S."/>
            <person name="Hansen M."/>
            <person name="Howarth C."/>
            <person name="Imamovic A."/>
            <person name="Larimer J."/>
            <person name="McCowan C."/>
            <person name="Murphy C."/>
            <person name="Neiman D."/>
            <person name="Pearson M."/>
            <person name="Priest M."/>
            <person name="Roberts A."/>
            <person name="Saif S."/>
            <person name="Shea T."/>
            <person name="Sisk P."/>
            <person name="Sykes S."/>
            <person name="Wortman J."/>
            <person name="Nusbaum C."/>
            <person name="Birren B."/>
        </authorList>
    </citation>
    <scope>NUCLEOTIDE SEQUENCE [LARGE SCALE GENOMIC DNA]</scope>
    <source>
        <strain evidence="1 2">CIP 108168</strain>
    </source>
</reference>
<dbReference type="PATRIC" id="fig|981333.9.peg.2542"/>
<evidence type="ECO:0000313" key="1">
    <source>
        <dbReference type="EMBL" id="ENU35414.1"/>
    </source>
</evidence>
<accession>N8RPE2</accession>
<keyword evidence="2" id="KW-1185">Reference proteome</keyword>
<proteinExistence type="predicted"/>
<sequence length="98" mass="11109">MSVYLQDGLNDAQSLQQSGQRSAMKKIIYTVLLGWIATNSWASEQVCCVFDPVGTQGDISRRLQDIHLYAQQSQVQLKFKTFQISKVSPVKQQENRDS</sequence>
<protein>
    <submittedName>
        <fullName evidence="1">Uncharacterized protein</fullName>
    </submittedName>
</protein>
<dbReference type="AlphaFoldDB" id="N8RPE2"/>
<dbReference type="EMBL" id="APOM01000056">
    <property type="protein sequence ID" value="ENU35414.1"/>
    <property type="molecule type" value="Genomic_DNA"/>
</dbReference>
<name>N8RPE2_9GAMM</name>
<comment type="caution">
    <text evidence="1">The sequence shown here is derived from an EMBL/GenBank/DDBJ whole genome shotgun (WGS) entry which is preliminary data.</text>
</comment>
<dbReference type="Proteomes" id="UP000023776">
    <property type="component" value="Unassembled WGS sequence"/>
</dbReference>
<organism evidence="1 2">
    <name type="scientific">Acinetobacter parvus DSM 16617 = CIP 108168</name>
    <dbReference type="NCBI Taxonomy" id="981333"/>
    <lineage>
        <taxon>Bacteria</taxon>
        <taxon>Pseudomonadati</taxon>
        <taxon>Pseudomonadota</taxon>
        <taxon>Gammaproteobacteria</taxon>
        <taxon>Moraxellales</taxon>
        <taxon>Moraxellaceae</taxon>
        <taxon>Acinetobacter</taxon>
    </lineage>
</organism>
<dbReference type="HOGENOM" id="CLU_2353512_0_0_6"/>
<evidence type="ECO:0000313" key="2">
    <source>
        <dbReference type="Proteomes" id="UP000023776"/>
    </source>
</evidence>
<gene>
    <name evidence="1" type="ORF">F988_02489</name>
</gene>